<evidence type="ECO:0000256" key="2">
    <source>
        <dbReference type="SAM" id="Phobius"/>
    </source>
</evidence>
<keyword evidence="2" id="KW-0812">Transmembrane</keyword>
<dbReference type="AlphaFoldDB" id="A0AAE0T3Y0"/>
<keyword evidence="2" id="KW-0472">Membrane</keyword>
<evidence type="ECO:0000313" key="4">
    <source>
        <dbReference type="Proteomes" id="UP001195483"/>
    </source>
</evidence>
<feature type="compositionally biased region" description="Polar residues" evidence="1">
    <location>
        <begin position="553"/>
        <end position="572"/>
    </location>
</feature>
<feature type="compositionally biased region" description="Low complexity" evidence="1">
    <location>
        <begin position="613"/>
        <end position="674"/>
    </location>
</feature>
<feature type="region of interest" description="Disordered" evidence="1">
    <location>
        <begin position="337"/>
        <end position="389"/>
    </location>
</feature>
<feature type="compositionally biased region" description="Low complexity" evidence="1">
    <location>
        <begin position="351"/>
        <end position="367"/>
    </location>
</feature>
<feature type="transmembrane region" description="Helical" evidence="2">
    <location>
        <begin position="12"/>
        <end position="34"/>
    </location>
</feature>
<proteinExistence type="predicted"/>
<dbReference type="Proteomes" id="UP001195483">
    <property type="component" value="Unassembled WGS sequence"/>
</dbReference>
<feature type="region of interest" description="Disordered" evidence="1">
    <location>
        <begin position="483"/>
        <end position="508"/>
    </location>
</feature>
<dbReference type="EMBL" id="JAEAOA010001549">
    <property type="protein sequence ID" value="KAK3603306.1"/>
    <property type="molecule type" value="Genomic_DNA"/>
</dbReference>
<sequence length="810" mass="86037">MAGYDLFEHLRIHFFALIWLLMSANGFLSLSMLFDKYRKVANLDSVRYVYATVCSDKYSGSSPVLSMCFGGIATGRVVVLDAQTATKNDTECSCFLTANGSISLTVNAAQQPGYAGCGSKIDVSFSSPHDLFIFNCFASSSNHMDNGSTANFTLLKSTSASLWNYCLVLQVFSSDQSDSIKMECSGPAIGLATSLTLETTVATALTSKVTTIGTMSTSSPVLLTTKTNEQLRTDSISFTVRENFTTEGITETNISNSTTHKLSTTVPTTRTFTIPSITSSANMTNPTSPHIDLFPSTEKEAPPPSDLPTTLGYISITTKDTLVTTNVTTSTTILSLKQTQTSAGKTASTLTMPSATSSSNMTNPTSPHIDSLPSTEKETSPTPELSTTLNNISTTTKDAILTEKVTTTTTTDILPNQTQTKIHLTSPVSFTPNVAALETTTITTIISNTPHVRSSSLKTEPTTDILLSRSTISPVSDSSSVTTSLIATPTRMSKSSPSNSTSSTMEMTHTSVTTNTITQTNITSLKSTVRTTERTLPSTIFSTILTSTTVISAQTSRATEPTASITKTVTQNPSPSSPSSSSSSPPPPPPSSSSSSITSTFTSFSSSSLLLSSSKASASPGTTNTTSTFTTTQSTQLSKTTLHASSSLPPSISSTSSSSQSTTRRENTTTSESTAKVSEGITGRNVTTSPLEKKEIELLPVVLPASLAGAIIIAFVLFLTITMVIRHRRTKSYHTGQNGEYYNPIYSGKIKDEVVESSVIGYDNLIYTKNKELQSPSNGTELTPIQNVYGEEPVNIADHLATSFGSDNYF</sequence>
<name>A0AAE0T3Y0_9BIVA</name>
<reference evidence="3" key="2">
    <citation type="journal article" date="2021" name="Genome Biol. Evol.">
        <title>Developing a high-quality reference genome for a parasitic bivalve with doubly uniparental inheritance (Bivalvia: Unionida).</title>
        <authorList>
            <person name="Smith C.H."/>
        </authorList>
    </citation>
    <scope>NUCLEOTIDE SEQUENCE</scope>
    <source>
        <strain evidence="3">CHS0354</strain>
        <tissue evidence="3">Mantle</tissue>
    </source>
</reference>
<keyword evidence="4" id="KW-1185">Reference proteome</keyword>
<gene>
    <name evidence="3" type="ORF">CHS0354_025911</name>
</gene>
<evidence type="ECO:0000256" key="1">
    <source>
        <dbReference type="SAM" id="MobiDB-lite"/>
    </source>
</evidence>
<evidence type="ECO:0000313" key="3">
    <source>
        <dbReference type="EMBL" id="KAK3603306.1"/>
    </source>
</evidence>
<organism evidence="3 4">
    <name type="scientific">Potamilus streckersoni</name>
    <dbReference type="NCBI Taxonomy" id="2493646"/>
    <lineage>
        <taxon>Eukaryota</taxon>
        <taxon>Metazoa</taxon>
        <taxon>Spiralia</taxon>
        <taxon>Lophotrochozoa</taxon>
        <taxon>Mollusca</taxon>
        <taxon>Bivalvia</taxon>
        <taxon>Autobranchia</taxon>
        <taxon>Heteroconchia</taxon>
        <taxon>Palaeoheterodonta</taxon>
        <taxon>Unionida</taxon>
        <taxon>Unionoidea</taxon>
        <taxon>Unionidae</taxon>
        <taxon>Ambleminae</taxon>
        <taxon>Lampsilini</taxon>
        <taxon>Potamilus</taxon>
    </lineage>
</organism>
<keyword evidence="2" id="KW-1133">Transmembrane helix</keyword>
<protein>
    <submittedName>
        <fullName evidence="3">Uncharacterized protein</fullName>
    </submittedName>
</protein>
<accession>A0AAE0T3Y0</accession>
<feature type="region of interest" description="Disordered" evidence="1">
    <location>
        <begin position="552"/>
        <end position="598"/>
    </location>
</feature>
<reference evidence="3" key="1">
    <citation type="journal article" date="2021" name="Genome Biol. Evol.">
        <title>A High-Quality Reference Genome for a Parasitic Bivalve with Doubly Uniparental Inheritance (Bivalvia: Unionida).</title>
        <authorList>
            <person name="Smith C.H."/>
        </authorList>
    </citation>
    <scope>NUCLEOTIDE SEQUENCE</scope>
    <source>
        <strain evidence="3">CHS0354</strain>
    </source>
</reference>
<feature type="compositionally biased region" description="Polar residues" evidence="1">
    <location>
        <begin position="337"/>
        <end position="350"/>
    </location>
</feature>
<feature type="transmembrane region" description="Helical" evidence="2">
    <location>
        <begin position="698"/>
        <end position="725"/>
    </location>
</feature>
<feature type="region of interest" description="Disordered" evidence="1">
    <location>
        <begin position="613"/>
        <end position="688"/>
    </location>
</feature>
<comment type="caution">
    <text evidence="3">The sequence shown here is derived from an EMBL/GenBank/DDBJ whole genome shotgun (WGS) entry which is preliminary data.</text>
</comment>
<feature type="compositionally biased region" description="Low complexity" evidence="1">
    <location>
        <begin position="573"/>
        <end position="583"/>
    </location>
</feature>
<reference evidence="3" key="3">
    <citation type="submission" date="2023-05" db="EMBL/GenBank/DDBJ databases">
        <authorList>
            <person name="Smith C.H."/>
        </authorList>
    </citation>
    <scope>NUCLEOTIDE SEQUENCE</scope>
    <source>
        <strain evidence="3">CHS0354</strain>
        <tissue evidence="3">Mantle</tissue>
    </source>
</reference>